<evidence type="ECO:0000256" key="7">
    <source>
        <dbReference type="SAM" id="MobiDB-lite"/>
    </source>
</evidence>
<dbReference type="Pfam" id="PF00168">
    <property type="entry name" value="C2"/>
    <property type="match status" value="4"/>
</dbReference>
<dbReference type="InterPro" id="IPR000008">
    <property type="entry name" value="C2_dom"/>
</dbReference>
<feature type="compositionally biased region" description="Low complexity" evidence="7">
    <location>
        <begin position="251"/>
        <end position="262"/>
    </location>
</feature>
<dbReference type="InterPro" id="IPR035892">
    <property type="entry name" value="C2_domain_sf"/>
</dbReference>
<dbReference type="InterPro" id="IPR047255">
    <property type="entry name" value="C2D_MCTP_PRT_plant"/>
</dbReference>
<dbReference type="Pfam" id="PF05056">
    <property type="entry name" value="DUF674"/>
    <property type="match status" value="1"/>
</dbReference>
<name>A0A077RY72_WHEAT</name>
<proteinExistence type="inferred from homology"/>
<organism evidence="10">
    <name type="scientific">Triticum aestivum</name>
    <name type="common">Wheat</name>
    <dbReference type="NCBI Taxonomy" id="4565"/>
    <lineage>
        <taxon>Eukaryota</taxon>
        <taxon>Viridiplantae</taxon>
        <taxon>Streptophyta</taxon>
        <taxon>Embryophyta</taxon>
        <taxon>Tracheophyta</taxon>
        <taxon>Spermatophyta</taxon>
        <taxon>Magnoliopsida</taxon>
        <taxon>Liliopsida</taxon>
        <taxon>Poales</taxon>
        <taxon>Poaceae</taxon>
        <taxon>BOP clade</taxon>
        <taxon>Pooideae</taxon>
        <taxon>Triticodae</taxon>
        <taxon>Triticeae</taxon>
        <taxon>Triticinae</taxon>
        <taxon>Triticum</taxon>
    </lineage>
</organism>
<evidence type="ECO:0000256" key="3">
    <source>
        <dbReference type="ARBA" id="ARBA00022692"/>
    </source>
</evidence>
<dbReference type="GO" id="GO:0016020">
    <property type="term" value="C:membrane"/>
    <property type="evidence" value="ECO:0007669"/>
    <property type="project" value="UniProtKB-SubCell"/>
</dbReference>
<evidence type="ECO:0000256" key="1">
    <source>
        <dbReference type="ARBA" id="ARBA00004141"/>
    </source>
</evidence>
<dbReference type="CDD" id="cd08379">
    <property type="entry name" value="C2D_MCTP_PRT_plant"/>
    <property type="match status" value="1"/>
</dbReference>
<feature type="transmembrane region" description="Helical" evidence="8">
    <location>
        <begin position="1067"/>
        <end position="1086"/>
    </location>
</feature>
<evidence type="ECO:0000256" key="6">
    <source>
        <dbReference type="ARBA" id="ARBA00023136"/>
    </source>
</evidence>
<feature type="domain" description="C2" evidence="9">
    <location>
        <begin position="845"/>
        <end position="968"/>
    </location>
</feature>
<dbReference type="InterPro" id="IPR013583">
    <property type="entry name" value="MCTP_C"/>
</dbReference>
<dbReference type="PANTHER" id="PTHR31425">
    <property type="entry name" value="PHOSPHORIBOSYLANTHRANILATE TRANSFERASE ISOFORM 1"/>
    <property type="match status" value="1"/>
</dbReference>
<dbReference type="HOGENOM" id="CLU_003762_1_0_1"/>
<accession>A0A077RY72</accession>
<feature type="domain" description="C2" evidence="9">
    <location>
        <begin position="518"/>
        <end position="640"/>
    </location>
</feature>
<dbReference type="InterPro" id="IPR007750">
    <property type="entry name" value="DUF674"/>
</dbReference>
<dbReference type="SMART" id="SM00239">
    <property type="entry name" value="C2"/>
    <property type="match status" value="4"/>
</dbReference>
<feature type="compositionally biased region" description="Polar residues" evidence="7">
    <location>
        <begin position="289"/>
        <end position="306"/>
    </location>
</feature>
<dbReference type="PANTHER" id="PTHR31425:SF20">
    <property type="entry name" value="C2 DOMAIN-CONTAINING PROTEIN"/>
    <property type="match status" value="1"/>
</dbReference>
<keyword evidence="4" id="KW-0677">Repeat</keyword>
<evidence type="ECO:0000256" key="8">
    <source>
        <dbReference type="SAM" id="Phobius"/>
    </source>
</evidence>
<dbReference type="InterPro" id="IPR047259">
    <property type="entry name" value="QUIRKY-like"/>
</dbReference>
<dbReference type="ExpressionAtlas" id="A0A077RY72">
    <property type="expression patterns" value="differential"/>
</dbReference>
<feature type="region of interest" description="Disordered" evidence="7">
    <location>
        <begin position="248"/>
        <end position="315"/>
    </location>
</feature>
<dbReference type="Pfam" id="PF08372">
    <property type="entry name" value="PRT_C"/>
    <property type="match status" value="1"/>
</dbReference>
<feature type="domain" description="C2" evidence="9">
    <location>
        <begin position="679"/>
        <end position="805"/>
    </location>
</feature>
<dbReference type="PROSITE" id="PS50004">
    <property type="entry name" value="C2"/>
    <property type="match status" value="4"/>
</dbReference>
<comment type="subcellular location">
    <subcellularLocation>
        <location evidence="1">Membrane</location>
        <topology evidence="1">Multi-pass membrane protein</topology>
    </subcellularLocation>
</comment>
<protein>
    <recommendedName>
        <fullName evidence="9">C2 domain-containing protein</fullName>
    </recommendedName>
</protein>
<comment type="similarity">
    <text evidence="2">Belongs to the MCTP family.</text>
</comment>
<keyword evidence="3 8" id="KW-0812">Transmembrane</keyword>
<dbReference type="AlphaFoldDB" id="A0A077RY72"/>
<feature type="transmembrane region" description="Helical" evidence="8">
    <location>
        <begin position="1211"/>
        <end position="1240"/>
    </location>
</feature>
<evidence type="ECO:0000256" key="2">
    <source>
        <dbReference type="ARBA" id="ARBA00007923"/>
    </source>
</evidence>
<dbReference type="SUPFAM" id="SSF49562">
    <property type="entry name" value="C2 domain (Calcium/lipid-binding domain, CaLB)"/>
    <property type="match status" value="4"/>
</dbReference>
<reference evidence="10" key="1">
    <citation type="journal article" date="2014" name="Science">
        <title>Structural and functional partitioning of bread wheat chromosome 3B.</title>
        <authorList>
            <person name="Choulet F."/>
            <person name="Alberti A."/>
            <person name="Theil S."/>
            <person name="Glover N."/>
            <person name="Barbe V."/>
            <person name="Daron J."/>
            <person name="Pingault L."/>
            <person name="Sourdille P."/>
            <person name="Couloux A."/>
            <person name="Paux E."/>
            <person name="Leroy P."/>
            <person name="Mangenot S."/>
            <person name="Guilhot N."/>
            <person name="Le Gouis J."/>
            <person name="Balfourier F."/>
            <person name="Alaux M."/>
            <person name="Jamilloux V."/>
            <person name="Poulain J."/>
            <person name="Durand C."/>
            <person name="Bellec A."/>
            <person name="Gaspin C."/>
            <person name="Safar J."/>
            <person name="Dolezel J."/>
            <person name="Rogers J."/>
            <person name="Vandepoele K."/>
            <person name="Aury J.M."/>
            <person name="Mayer K."/>
            <person name="Berges H."/>
            <person name="Quesneville H."/>
            <person name="Wincker P."/>
            <person name="Feuillet C."/>
        </authorList>
    </citation>
    <scope>NUCLEOTIDE SEQUENCE</scope>
</reference>
<evidence type="ECO:0000256" key="4">
    <source>
        <dbReference type="ARBA" id="ARBA00022737"/>
    </source>
</evidence>
<keyword evidence="5 8" id="KW-1133">Transmembrane helix</keyword>
<keyword evidence="6 8" id="KW-0472">Membrane</keyword>
<feature type="transmembrane region" description="Helical" evidence="8">
    <location>
        <begin position="1098"/>
        <end position="1127"/>
    </location>
</feature>
<dbReference type="Gene3D" id="2.60.40.150">
    <property type="entry name" value="C2 domain"/>
    <property type="match status" value="4"/>
</dbReference>
<evidence type="ECO:0000259" key="9">
    <source>
        <dbReference type="PROSITE" id="PS50004"/>
    </source>
</evidence>
<evidence type="ECO:0000256" key="5">
    <source>
        <dbReference type="ARBA" id="ARBA00022989"/>
    </source>
</evidence>
<dbReference type="EMBL" id="HG670306">
    <property type="protein sequence ID" value="CDM85379.1"/>
    <property type="molecule type" value="Genomic_DNA"/>
</dbReference>
<gene>
    <name evidence="10" type="ORF">TRAES_3BF138400010CFD_c1</name>
</gene>
<sequence>MATTTGGTSPAPAMSMKLLVDTKAGRVLFAEAGKDVVDFLFSLLALPVGTAVRLLGRRSMPGSAGDLYASVQRLDAAYLLPGADIGALLRPAVPSSIPLLCLPGPSSSSAASKRFFWCGEDHSRDYGYGRPEHNYVTDASGGACPTCAKPMTKKMYWARSDSGGSGKAAAVSAATGRAKGFVQGVVTYTVTDNLTVTPMSAISSITLLNTFRVRDQRATGEDRADRLQGDTLATPNLMSSTHALAFRESEASAPAPAPRFASKAGNNFESDGEYLSRTLDDNDAPSELINPSQQTNEHQIDDQQNQAREKRQESRAQLDMEAFLSGIMDENALSGDLMDDEYYLFAGEALQIEPTNIESHNQVIFEEIMFRQKLFVDVVSANGLSDSLELLSPCVQLRFAGQSFTTTVKRKVRCPVWSEKTMFDVLDKERLPSLALEAYVYNVIDGCQFFLGKVRISGASFSDSSDEIVKDYQLKGRMFKRSKGVLLLRVFLKYEAPVSQAIPSPVLGLPVQAPADAVVKYIQPNFEDGMIVGRICYLFVRVVKARCLPDVDVNQKPDPYVEVNAGNLRSITNSVPEEQNPEWNSTFAFSRRQLDSAQITRIYVVVYDGFTDDSVGLISFDLSDIPERSRNDKPVVPKWHQLIDQSGRTAQGELMLSVWKGMQSDEAFCDSWKSDWLEASGVVRPHIVPKVYNLPRLWCLRVHIIEFKCIALACGSKIVEAYVTVVVGGQRKTTKRMKKTLTHYVWDEELTFVAAEPFEENLQISIQAHLGPGRDKVVGRTIIPVQTVQRRVGGLLSAELEHQWHDLQVPPNAAVANGAGDELTVSSCRIHLTTCLDSEYGAHYGSGDHTDEISNPPLVGLLEVGIIGARGLPPIKRENGRLSSHPYCVARYGRKWVRTRTIINNRDPLFEEQYSWDVYDTATVLIVGVFDNAQVEESSSGGYKGVNIGKIRIHLSDLQPGRIYCHAYPLLVLQPSGVKKMGELCLSVRFTPKSLTNMVRMYGSPNLPKMHHRDPLQILIEDLQFHAVQIVAFRLSQMDPPLRKEAVEYMCDVQSHLWSMRKSKVNFYRIMSAFSILVTFWQRFLYVCSWENPAITLLVHAVFLLALMFHQFILPSTLLFTFFSIVWNYRHRPTHPSHVDIKISLTDTVHPDELDEEFDTFPTSRSSSLTMMRYDRLRCLASRIQTVMGDVASCGERITALTTWRDPTATALFGLFTLAAAVMMCFTPWKILVGIVGLYIMRHPKLRRKTPSFAWNLYRRLPHKGDSVL</sequence>
<feature type="domain" description="C2" evidence="9">
    <location>
        <begin position="353"/>
        <end position="472"/>
    </location>
</feature>
<evidence type="ECO:0000313" key="10">
    <source>
        <dbReference type="EMBL" id="CDM85379.1"/>
    </source>
</evidence>